<organism evidence="1 2">
    <name type="scientific">Acinetobacter baumannii</name>
    <dbReference type="NCBI Taxonomy" id="470"/>
    <lineage>
        <taxon>Bacteria</taxon>
        <taxon>Pseudomonadati</taxon>
        <taxon>Pseudomonadota</taxon>
        <taxon>Gammaproteobacteria</taxon>
        <taxon>Moraxellales</taxon>
        <taxon>Moraxellaceae</taxon>
        <taxon>Acinetobacter</taxon>
        <taxon>Acinetobacter calcoaceticus/baumannii complex</taxon>
    </lineage>
</organism>
<comment type="caution">
    <text evidence="1">The sequence shown here is derived from an EMBL/GenBank/DDBJ whole genome shotgun (WGS) entry which is preliminary data.</text>
</comment>
<gene>
    <name evidence="1" type="ORF">B9X95_02910</name>
</gene>
<proteinExistence type="predicted"/>
<dbReference type="EMBL" id="NGEL01000025">
    <property type="protein sequence ID" value="OTM93006.1"/>
    <property type="molecule type" value="Genomic_DNA"/>
</dbReference>
<dbReference type="Proteomes" id="UP000194699">
    <property type="component" value="Unassembled WGS sequence"/>
</dbReference>
<protein>
    <submittedName>
        <fullName evidence="1">Uncharacterized protein</fullName>
    </submittedName>
</protein>
<dbReference type="AlphaFoldDB" id="A0A241ZI21"/>
<evidence type="ECO:0000313" key="2">
    <source>
        <dbReference type="Proteomes" id="UP000194699"/>
    </source>
</evidence>
<reference evidence="1 2" key="1">
    <citation type="submission" date="2017-05" db="EMBL/GenBank/DDBJ databases">
        <authorList>
            <person name="Song R."/>
            <person name="Chenine A.L."/>
            <person name="Ruprecht R.M."/>
        </authorList>
    </citation>
    <scope>NUCLEOTIDE SEQUENCE [LARGE SCALE GENOMIC DNA]</scope>
    <source>
        <strain evidence="1 2">PR350</strain>
    </source>
</reference>
<evidence type="ECO:0000313" key="1">
    <source>
        <dbReference type="EMBL" id="OTM93006.1"/>
    </source>
</evidence>
<name>A0A241ZI21_ACIBA</name>
<sequence length="85" mass="9709">MSNRDFAHRLQMKFGLSYTEPTDFQISQIRADVLRIVNQQGRQPTLTEWTRIVGSYCRSIGTHARMGVDNTDLNLLLQLAIQSGK</sequence>
<dbReference type="RefSeq" id="WP_086249601.1">
    <property type="nucleotide sequence ID" value="NZ_NGEL01000025.1"/>
</dbReference>
<accession>A0A241ZI21</accession>